<gene>
    <name evidence="1" type="ORF">Natoc_0184</name>
</gene>
<dbReference type="GeneID" id="14405212"/>
<evidence type="ECO:0008006" key="3">
    <source>
        <dbReference type="Google" id="ProtNLM"/>
    </source>
</evidence>
<dbReference type="Proteomes" id="UP000010878">
    <property type="component" value="Chromosome"/>
</dbReference>
<dbReference type="eggNOG" id="arCOG08021">
    <property type="taxonomic scope" value="Archaea"/>
</dbReference>
<dbReference type="RefSeq" id="WP_015319520.1">
    <property type="nucleotide sequence ID" value="NC_019974.1"/>
</dbReference>
<proteinExistence type="predicted"/>
<dbReference type="AlphaFoldDB" id="L0JW17"/>
<organism evidence="1 2">
    <name type="scientific">Natronococcus occultus SP4</name>
    <dbReference type="NCBI Taxonomy" id="694430"/>
    <lineage>
        <taxon>Archaea</taxon>
        <taxon>Methanobacteriati</taxon>
        <taxon>Methanobacteriota</taxon>
        <taxon>Stenosarchaea group</taxon>
        <taxon>Halobacteria</taxon>
        <taxon>Halobacteriales</taxon>
        <taxon>Natrialbaceae</taxon>
        <taxon>Natronococcus</taxon>
    </lineage>
</organism>
<evidence type="ECO:0000313" key="1">
    <source>
        <dbReference type="EMBL" id="AGB36063.1"/>
    </source>
</evidence>
<accession>L0JW17</accession>
<keyword evidence="2" id="KW-1185">Reference proteome</keyword>
<dbReference type="OrthoDB" id="182995at2157"/>
<dbReference type="EMBL" id="CP003929">
    <property type="protein sequence ID" value="AGB36063.1"/>
    <property type="molecule type" value="Genomic_DNA"/>
</dbReference>
<sequence length="77" mass="8354">MMEQQLSTTTQLDPLPDEIASSQAKLVYLYLEASGGATATDLNEILAMKKIDVLSVLNCLTGEDLVEKTGTEYVICN</sequence>
<dbReference type="HOGENOM" id="CLU_187344_0_0_2"/>
<protein>
    <recommendedName>
        <fullName evidence="3">Sugar-specific transcriptional regulator TrmB</fullName>
    </recommendedName>
</protein>
<dbReference type="KEGG" id="nou:Natoc_0184"/>
<evidence type="ECO:0000313" key="2">
    <source>
        <dbReference type="Proteomes" id="UP000010878"/>
    </source>
</evidence>
<name>L0JW17_9EURY</name>
<reference evidence="1 2" key="1">
    <citation type="submission" date="2012-11" db="EMBL/GenBank/DDBJ databases">
        <title>FINISHED of Natronococcus occultus SP4, DSM 3396.</title>
        <authorList>
            <consortium name="DOE Joint Genome Institute"/>
            <person name="Eisen J."/>
            <person name="Huntemann M."/>
            <person name="Wei C.-L."/>
            <person name="Han J."/>
            <person name="Detter J.C."/>
            <person name="Han C."/>
            <person name="Tapia R."/>
            <person name="Chen A."/>
            <person name="Kyrpides N."/>
            <person name="Mavromatis K."/>
            <person name="Markowitz V."/>
            <person name="Szeto E."/>
            <person name="Ivanova N."/>
            <person name="Mikhailova N."/>
            <person name="Ovchinnikova G."/>
            <person name="Pagani I."/>
            <person name="Pati A."/>
            <person name="Goodwin L."/>
            <person name="Nordberg H.P."/>
            <person name="Cantor M.N."/>
            <person name="Hua S.X."/>
            <person name="Woyke T."/>
            <person name="Eisen J."/>
            <person name="Klenk H.-P."/>
            <person name="Klenk H.-P."/>
        </authorList>
    </citation>
    <scope>NUCLEOTIDE SEQUENCE [LARGE SCALE GENOMIC DNA]</scope>
    <source>
        <strain evidence="1 2">SP4</strain>
    </source>
</reference>